<dbReference type="PANTHER" id="PTHR11913">
    <property type="entry name" value="COFILIN-RELATED"/>
    <property type="match status" value="1"/>
</dbReference>
<dbReference type="Pfam" id="PF00241">
    <property type="entry name" value="Cofilin_ADF"/>
    <property type="match status" value="1"/>
</dbReference>
<dbReference type="PROSITE" id="PS51263">
    <property type="entry name" value="ADF_H"/>
    <property type="match status" value="1"/>
</dbReference>
<dbReference type="AlphaFoldDB" id="A0A7J7MH63"/>
<dbReference type="GO" id="GO:0030042">
    <property type="term" value="P:actin filament depolymerization"/>
    <property type="evidence" value="ECO:0007669"/>
    <property type="project" value="InterPro"/>
</dbReference>
<dbReference type="EMBL" id="JACGCM010001511">
    <property type="protein sequence ID" value="KAF6154130.1"/>
    <property type="molecule type" value="Genomic_DNA"/>
</dbReference>
<accession>A0A7J7MH63</accession>
<evidence type="ECO:0000259" key="3">
    <source>
        <dbReference type="PROSITE" id="PS51263"/>
    </source>
</evidence>
<dbReference type="GO" id="GO:0003779">
    <property type="term" value="F:actin binding"/>
    <property type="evidence" value="ECO:0007669"/>
    <property type="project" value="UniProtKB-KW"/>
</dbReference>
<dbReference type="OrthoDB" id="10249245at2759"/>
<evidence type="ECO:0000313" key="4">
    <source>
        <dbReference type="EMBL" id="KAF6154130.1"/>
    </source>
</evidence>
<dbReference type="SMART" id="SM00102">
    <property type="entry name" value="ADF"/>
    <property type="match status" value="1"/>
</dbReference>
<gene>
    <name evidence="4" type="ORF">GIB67_016382</name>
</gene>
<comment type="similarity">
    <text evidence="1">Belongs to the actin-binding proteins ADF family.</text>
</comment>
<feature type="domain" description="ADF-H" evidence="3">
    <location>
        <begin position="8"/>
        <end position="107"/>
    </location>
</feature>
<dbReference type="GO" id="GO:0015629">
    <property type="term" value="C:actin cytoskeleton"/>
    <property type="evidence" value="ECO:0007669"/>
    <property type="project" value="InterPro"/>
</dbReference>
<proteinExistence type="inferred from homology"/>
<keyword evidence="2" id="KW-0009">Actin-binding</keyword>
<dbReference type="SUPFAM" id="SSF55753">
    <property type="entry name" value="Actin depolymerizing proteins"/>
    <property type="match status" value="1"/>
</dbReference>
<evidence type="ECO:0000256" key="1">
    <source>
        <dbReference type="ARBA" id="ARBA00006844"/>
    </source>
</evidence>
<comment type="caution">
    <text evidence="4">The sequence shown here is derived from an EMBL/GenBank/DDBJ whole genome shotgun (WGS) entry which is preliminary data.</text>
</comment>
<name>A0A7J7MH63_9MAGN</name>
<dbReference type="InterPro" id="IPR029006">
    <property type="entry name" value="ADF-H/Gelsolin-like_dom_sf"/>
</dbReference>
<evidence type="ECO:0000313" key="5">
    <source>
        <dbReference type="Proteomes" id="UP000541444"/>
    </source>
</evidence>
<protein>
    <recommendedName>
        <fullName evidence="3">ADF-H domain-containing protein</fullName>
    </recommendedName>
</protein>
<dbReference type="Gene3D" id="3.40.20.10">
    <property type="entry name" value="Severin"/>
    <property type="match status" value="1"/>
</dbReference>
<sequence>MKVNSASGMAVNEECGLKLLKLMAKRNYRFIVFRIEEKVPQVMVERFGEPNEGYVDFSTCLPPNECRYAVFDIDFTTEGNCQKRKIIFIAWYNYYIVMDICFRMQTS</sequence>
<dbReference type="InterPro" id="IPR017904">
    <property type="entry name" value="ADF/Cofilin"/>
</dbReference>
<keyword evidence="5" id="KW-1185">Reference proteome</keyword>
<dbReference type="Proteomes" id="UP000541444">
    <property type="component" value="Unassembled WGS sequence"/>
</dbReference>
<evidence type="ECO:0000256" key="2">
    <source>
        <dbReference type="ARBA" id="ARBA00023203"/>
    </source>
</evidence>
<dbReference type="InterPro" id="IPR002108">
    <property type="entry name" value="ADF-H"/>
</dbReference>
<organism evidence="4 5">
    <name type="scientific">Kingdonia uniflora</name>
    <dbReference type="NCBI Taxonomy" id="39325"/>
    <lineage>
        <taxon>Eukaryota</taxon>
        <taxon>Viridiplantae</taxon>
        <taxon>Streptophyta</taxon>
        <taxon>Embryophyta</taxon>
        <taxon>Tracheophyta</taxon>
        <taxon>Spermatophyta</taxon>
        <taxon>Magnoliopsida</taxon>
        <taxon>Ranunculales</taxon>
        <taxon>Circaeasteraceae</taxon>
        <taxon>Kingdonia</taxon>
    </lineage>
</organism>
<reference evidence="4 5" key="1">
    <citation type="journal article" date="2020" name="IScience">
        <title>Genome Sequencing of the Endangered Kingdonia uniflora (Circaeasteraceae, Ranunculales) Reveals Potential Mechanisms of Evolutionary Specialization.</title>
        <authorList>
            <person name="Sun Y."/>
            <person name="Deng T."/>
            <person name="Zhang A."/>
            <person name="Moore M.J."/>
            <person name="Landis J.B."/>
            <person name="Lin N."/>
            <person name="Zhang H."/>
            <person name="Zhang X."/>
            <person name="Huang J."/>
            <person name="Zhang X."/>
            <person name="Sun H."/>
            <person name="Wang H."/>
        </authorList>
    </citation>
    <scope>NUCLEOTIDE SEQUENCE [LARGE SCALE GENOMIC DNA]</scope>
    <source>
        <strain evidence="4">TB1705</strain>
        <tissue evidence="4">Leaf</tissue>
    </source>
</reference>